<comment type="similarity">
    <text evidence="9">Belongs to the SUA5 family. TsaC subfamily.</text>
</comment>
<evidence type="ECO:0000256" key="8">
    <source>
        <dbReference type="ARBA" id="ARBA00048366"/>
    </source>
</evidence>
<comment type="function">
    <text evidence="9">Required for the formation of a threonylcarbamoyl group on adenosine at position 37 (t(6)A37) in tRNAs that read codons beginning with adenine. Catalyzes the conversion of L-threonine, HCO(3)(-)/CO(2) and ATP to give threonylcarbamoyl-AMP (TC-AMP) as the acyladenylate intermediate, with the release of diphosphate.</text>
</comment>
<dbReference type="GO" id="GO:0002949">
    <property type="term" value="P:tRNA threonylcarbamoyladenosine modification"/>
    <property type="evidence" value="ECO:0007669"/>
    <property type="project" value="UniProtKB-UniRule"/>
</dbReference>
<evidence type="ECO:0000313" key="11">
    <source>
        <dbReference type="EMBL" id="PHQ15201.1"/>
    </source>
</evidence>
<comment type="caution">
    <text evidence="11">The sequence shown here is derived from an EMBL/GenBank/DDBJ whole genome shotgun (WGS) entry which is preliminary data.</text>
</comment>
<dbReference type="FunFam" id="3.90.870.10:FF:000004">
    <property type="entry name" value="Threonylcarbamoyl-AMP synthase"/>
    <property type="match status" value="1"/>
</dbReference>
<dbReference type="AlphaFoldDB" id="A0A2G1UL18"/>
<evidence type="ECO:0000256" key="7">
    <source>
        <dbReference type="ARBA" id="ARBA00022840"/>
    </source>
</evidence>
<dbReference type="EMBL" id="NTFH01000007">
    <property type="protein sequence ID" value="PHQ15201.1"/>
    <property type="molecule type" value="Genomic_DNA"/>
</dbReference>
<dbReference type="InterPro" id="IPR050156">
    <property type="entry name" value="TC-AMP_synthase_SUA5"/>
</dbReference>
<dbReference type="InterPro" id="IPR017945">
    <property type="entry name" value="DHBP_synth_RibB-like_a/b_dom"/>
</dbReference>
<proteinExistence type="inferred from homology"/>
<dbReference type="PROSITE" id="PS51163">
    <property type="entry name" value="YRDC"/>
    <property type="match status" value="1"/>
</dbReference>
<evidence type="ECO:0000313" key="12">
    <source>
        <dbReference type="Proteomes" id="UP000231409"/>
    </source>
</evidence>
<dbReference type="Gene3D" id="3.90.870.10">
    <property type="entry name" value="DHBP synthase"/>
    <property type="match status" value="1"/>
</dbReference>
<dbReference type="GO" id="GO:0000049">
    <property type="term" value="F:tRNA binding"/>
    <property type="evidence" value="ECO:0007669"/>
    <property type="project" value="TreeGrafter"/>
</dbReference>
<keyword evidence="7 9" id="KW-0067">ATP-binding</keyword>
<evidence type="ECO:0000256" key="6">
    <source>
        <dbReference type="ARBA" id="ARBA00022741"/>
    </source>
</evidence>
<dbReference type="GO" id="GO:0003725">
    <property type="term" value="F:double-stranded RNA binding"/>
    <property type="evidence" value="ECO:0007669"/>
    <property type="project" value="InterPro"/>
</dbReference>
<reference evidence="11 12" key="1">
    <citation type="submission" date="2017-09" db="EMBL/GenBank/DDBJ databases">
        <title>The draft genome sequences of Marinobacter sp. PWS21.</title>
        <authorList>
            <person name="Cao J."/>
        </authorList>
    </citation>
    <scope>NUCLEOTIDE SEQUENCE [LARGE SCALE GENOMIC DNA]</scope>
    <source>
        <strain evidence="11 12">PWS21</strain>
    </source>
</reference>
<evidence type="ECO:0000256" key="9">
    <source>
        <dbReference type="HAMAP-Rule" id="MF_01852"/>
    </source>
</evidence>
<sequence>MTDTAAVLSDWQLHCARRTVAAGGVIAYPTEAVWGLGCDPWNQAAVERILTLKQRPVEKGVILVAASVAQVRFLLDPLPVALQEQALQHWPGPVTCLLPDIHHQIPRWVRGRHDSIAVRVSGHPVVRALCEAVGHPLVSTSCNPAGRPPARHAWQVRKYFGDQLDWLVPGALGGNRQPSRILDIATGQRLR</sequence>
<comment type="catalytic activity">
    <reaction evidence="8 9">
        <text>L-threonine + hydrogencarbonate + ATP = L-threonylcarbamoyladenylate + diphosphate + H2O</text>
        <dbReference type="Rhea" id="RHEA:36407"/>
        <dbReference type="ChEBI" id="CHEBI:15377"/>
        <dbReference type="ChEBI" id="CHEBI:17544"/>
        <dbReference type="ChEBI" id="CHEBI:30616"/>
        <dbReference type="ChEBI" id="CHEBI:33019"/>
        <dbReference type="ChEBI" id="CHEBI:57926"/>
        <dbReference type="ChEBI" id="CHEBI:73682"/>
        <dbReference type="EC" id="2.7.7.87"/>
    </reaction>
</comment>
<gene>
    <name evidence="9" type="primary">tsaC</name>
    <name evidence="11" type="ORF">CLH61_08650</name>
</gene>
<dbReference type="GO" id="GO:0006450">
    <property type="term" value="P:regulation of translational fidelity"/>
    <property type="evidence" value="ECO:0007669"/>
    <property type="project" value="TreeGrafter"/>
</dbReference>
<dbReference type="SUPFAM" id="SSF55821">
    <property type="entry name" value="YrdC/RibB"/>
    <property type="match status" value="1"/>
</dbReference>
<organism evidence="11 12">
    <name type="scientific">Marinobacter profundi</name>
    <dbReference type="NCBI Taxonomy" id="2666256"/>
    <lineage>
        <taxon>Bacteria</taxon>
        <taxon>Pseudomonadati</taxon>
        <taxon>Pseudomonadota</taxon>
        <taxon>Gammaproteobacteria</taxon>
        <taxon>Pseudomonadales</taxon>
        <taxon>Marinobacteraceae</taxon>
        <taxon>Marinobacter</taxon>
    </lineage>
</organism>
<keyword evidence="4 9" id="KW-0819">tRNA processing</keyword>
<dbReference type="InterPro" id="IPR023535">
    <property type="entry name" value="TC-AMP_synthase"/>
</dbReference>
<dbReference type="Pfam" id="PF01300">
    <property type="entry name" value="Sua5_yciO_yrdC"/>
    <property type="match status" value="1"/>
</dbReference>
<dbReference type="GO" id="GO:0005737">
    <property type="term" value="C:cytoplasm"/>
    <property type="evidence" value="ECO:0007669"/>
    <property type="project" value="UniProtKB-SubCell"/>
</dbReference>
<comment type="subcellular location">
    <subcellularLocation>
        <location evidence="1 9">Cytoplasm</location>
    </subcellularLocation>
</comment>
<evidence type="ECO:0000256" key="3">
    <source>
        <dbReference type="ARBA" id="ARBA00022679"/>
    </source>
</evidence>
<evidence type="ECO:0000259" key="10">
    <source>
        <dbReference type="PROSITE" id="PS51163"/>
    </source>
</evidence>
<dbReference type="RefSeq" id="WP_099614326.1">
    <property type="nucleotide sequence ID" value="NZ_KZ319370.1"/>
</dbReference>
<protein>
    <recommendedName>
        <fullName evidence="9">Threonylcarbamoyl-AMP synthase</fullName>
        <shortName evidence="9">TC-AMP synthase</shortName>
        <ecNumber evidence="9">2.7.7.87</ecNumber>
    </recommendedName>
    <alternativeName>
        <fullName evidence="9">L-threonylcarbamoyladenylate synthase</fullName>
    </alternativeName>
    <alternativeName>
        <fullName evidence="9">t(6)A37 threonylcarbamoyladenosine biosynthesis protein TsaC</fullName>
    </alternativeName>
    <alternativeName>
        <fullName evidence="9">tRNA threonylcarbamoyladenosine biosynthesis protein TsaC</fullName>
    </alternativeName>
</protein>
<feature type="domain" description="YrdC-like" evidence="10">
    <location>
        <begin position="10"/>
        <end position="191"/>
    </location>
</feature>
<evidence type="ECO:0000256" key="1">
    <source>
        <dbReference type="ARBA" id="ARBA00004496"/>
    </source>
</evidence>
<dbReference type="PANTHER" id="PTHR17490">
    <property type="entry name" value="SUA5"/>
    <property type="match status" value="1"/>
</dbReference>
<accession>A0A2G1UL18</accession>
<name>A0A2G1UL18_9GAMM</name>
<evidence type="ECO:0000256" key="2">
    <source>
        <dbReference type="ARBA" id="ARBA00022490"/>
    </source>
</evidence>
<keyword evidence="5 9" id="KW-0548">Nucleotidyltransferase</keyword>
<dbReference type="InterPro" id="IPR006070">
    <property type="entry name" value="Sua5-like_dom"/>
</dbReference>
<keyword evidence="2 9" id="KW-0963">Cytoplasm</keyword>
<evidence type="ECO:0000256" key="5">
    <source>
        <dbReference type="ARBA" id="ARBA00022695"/>
    </source>
</evidence>
<dbReference type="HAMAP" id="MF_01852">
    <property type="entry name" value="TsaC"/>
    <property type="match status" value="1"/>
</dbReference>
<dbReference type="GO" id="GO:0005524">
    <property type="term" value="F:ATP binding"/>
    <property type="evidence" value="ECO:0007669"/>
    <property type="project" value="UniProtKB-UniRule"/>
</dbReference>
<dbReference type="PANTHER" id="PTHR17490:SF18">
    <property type="entry name" value="THREONYLCARBAMOYL-AMP SYNTHASE"/>
    <property type="match status" value="1"/>
</dbReference>
<keyword evidence="6 9" id="KW-0547">Nucleotide-binding</keyword>
<dbReference type="EC" id="2.7.7.87" evidence="9"/>
<dbReference type="Proteomes" id="UP000231409">
    <property type="component" value="Unassembled WGS sequence"/>
</dbReference>
<dbReference type="GO" id="GO:0061710">
    <property type="term" value="F:L-threonylcarbamoyladenylate synthase"/>
    <property type="evidence" value="ECO:0007669"/>
    <property type="project" value="UniProtKB-EC"/>
</dbReference>
<keyword evidence="12" id="KW-1185">Reference proteome</keyword>
<keyword evidence="3 9" id="KW-0808">Transferase</keyword>
<evidence type="ECO:0000256" key="4">
    <source>
        <dbReference type="ARBA" id="ARBA00022694"/>
    </source>
</evidence>